<gene>
    <name evidence="8" type="ORF">Cpa01nite_07420</name>
</gene>
<keyword evidence="4" id="KW-0804">Transcription</keyword>
<dbReference type="InterPro" id="IPR000792">
    <property type="entry name" value="Tscrpt_reg_LuxR_C"/>
</dbReference>
<dbReference type="PANTHER" id="PTHR43214">
    <property type="entry name" value="TWO-COMPONENT RESPONSE REGULATOR"/>
    <property type="match status" value="1"/>
</dbReference>
<evidence type="ECO:0000259" key="7">
    <source>
        <dbReference type="PROSITE" id="PS50110"/>
    </source>
</evidence>
<name>A0A919P776_9CELL</name>
<feature type="domain" description="HTH luxR-type" evidence="6">
    <location>
        <begin position="146"/>
        <end position="211"/>
    </location>
</feature>
<reference evidence="8" key="1">
    <citation type="submission" date="2021-01" db="EMBL/GenBank/DDBJ databases">
        <title>Whole genome shotgun sequence of Cellulomonas pakistanensis NBRC 110800.</title>
        <authorList>
            <person name="Komaki H."/>
            <person name="Tamura T."/>
        </authorList>
    </citation>
    <scope>NUCLEOTIDE SEQUENCE</scope>
    <source>
        <strain evidence="8">NBRC 110800</strain>
    </source>
</reference>
<dbReference type="PROSITE" id="PS00622">
    <property type="entry name" value="HTH_LUXR_1"/>
    <property type="match status" value="1"/>
</dbReference>
<dbReference type="SMART" id="SM00448">
    <property type="entry name" value="REC"/>
    <property type="match status" value="1"/>
</dbReference>
<dbReference type="AlphaFoldDB" id="A0A919P776"/>
<keyword evidence="3 8" id="KW-0238">DNA-binding</keyword>
<dbReference type="GO" id="GO:0003677">
    <property type="term" value="F:DNA binding"/>
    <property type="evidence" value="ECO:0007669"/>
    <property type="project" value="UniProtKB-KW"/>
</dbReference>
<dbReference type="Gene3D" id="3.40.50.2300">
    <property type="match status" value="1"/>
</dbReference>
<comment type="caution">
    <text evidence="8">The sequence shown here is derived from an EMBL/GenBank/DDBJ whole genome shotgun (WGS) entry which is preliminary data.</text>
</comment>
<dbReference type="Pfam" id="PF00072">
    <property type="entry name" value="Response_reg"/>
    <property type="match status" value="1"/>
</dbReference>
<dbReference type="PROSITE" id="PS50043">
    <property type="entry name" value="HTH_LUXR_2"/>
    <property type="match status" value="1"/>
</dbReference>
<evidence type="ECO:0000256" key="1">
    <source>
        <dbReference type="ARBA" id="ARBA00022553"/>
    </source>
</evidence>
<accession>A0A919P776</accession>
<dbReference type="PANTHER" id="PTHR43214:SF24">
    <property type="entry name" value="TRANSCRIPTIONAL REGULATORY PROTEIN NARL-RELATED"/>
    <property type="match status" value="1"/>
</dbReference>
<evidence type="ECO:0000256" key="4">
    <source>
        <dbReference type="ARBA" id="ARBA00023163"/>
    </source>
</evidence>
<keyword evidence="1 5" id="KW-0597">Phosphoprotein</keyword>
<dbReference type="SMART" id="SM00421">
    <property type="entry name" value="HTH_LUXR"/>
    <property type="match status" value="1"/>
</dbReference>
<evidence type="ECO:0000256" key="3">
    <source>
        <dbReference type="ARBA" id="ARBA00023125"/>
    </source>
</evidence>
<dbReference type="SUPFAM" id="SSF46894">
    <property type="entry name" value="C-terminal effector domain of the bipartite response regulators"/>
    <property type="match status" value="1"/>
</dbReference>
<dbReference type="GO" id="GO:0006355">
    <property type="term" value="P:regulation of DNA-templated transcription"/>
    <property type="evidence" value="ECO:0007669"/>
    <property type="project" value="InterPro"/>
</dbReference>
<dbReference type="InterPro" id="IPR039420">
    <property type="entry name" value="WalR-like"/>
</dbReference>
<evidence type="ECO:0000256" key="5">
    <source>
        <dbReference type="PROSITE-ProRule" id="PRU00169"/>
    </source>
</evidence>
<dbReference type="SUPFAM" id="SSF52172">
    <property type="entry name" value="CheY-like"/>
    <property type="match status" value="1"/>
</dbReference>
<dbReference type="InterPro" id="IPR001789">
    <property type="entry name" value="Sig_transdc_resp-reg_receiver"/>
</dbReference>
<keyword evidence="9" id="KW-1185">Reference proteome</keyword>
<dbReference type="Proteomes" id="UP000642125">
    <property type="component" value="Unassembled WGS sequence"/>
</dbReference>
<dbReference type="EMBL" id="BONO01000004">
    <property type="protein sequence ID" value="GIG35361.1"/>
    <property type="molecule type" value="Genomic_DNA"/>
</dbReference>
<dbReference type="InterPro" id="IPR016032">
    <property type="entry name" value="Sig_transdc_resp-reg_C-effctor"/>
</dbReference>
<evidence type="ECO:0000313" key="8">
    <source>
        <dbReference type="EMBL" id="GIG35361.1"/>
    </source>
</evidence>
<organism evidence="8 9">
    <name type="scientific">Cellulomonas pakistanensis</name>
    <dbReference type="NCBI Taxonomy" id="992287"/>
    <lineage>
        <taxon>Bacteria</taxon>
        <taxon>Bacillati</taxon>
        <taxon>Actinomycetota</taxon>
        <taxon>Actinomycetes</taxon>
        <taxon>Micrococcales</taxon>
        <taxon>Cellulomonadaceae</taxon>
        <taxon>Cellulomonas</taxon>
    </lineage>
</organism>
<dbReference type="InterPro" id="IPR011006">
    <property type="entry name" value="CheY-like_superfamily"/>
</dbReference>
<dbReference type="CDD" id="cd06170">
    <property type="entry name" value="LuxR_C_like"/>
    <property type="match status" value="1"/>
</dbReference>
<evidence type="ECO:0000256" key="2">
    <source>
        <dbReference type="ARBA" id="ARBA00023015"/>
    </source>
</evidence>
<dbReference type="PROSITE" id="PS50110">
    <property type="entry name" value="RESPONSE_REGULATORY"/>
    <property type="match status" value="1"/>
</dbReference>
<sequence>MTAQEDAATVVRVLVADDHPVVRSGLVGMLTVEPDVEVVGEVADGAAAVEAARALRPDLVLMDLRMPVLDGAAATARIVAELPGVRVLVLTTYETDADILRAVEAGATGYLLKDTPRDQLVAGVRGAARGESALSPSVASRLVQQVRGEGERLTPREVEVLAGVARGLSNAAIGRELFITEATVKTHLLRAFAKLGVDDRTRAVTVAMQRGLLPAP</sequence>
<proteinExistence type="predicted"/>
<dbReference type="GO" id="GO:0000160">
    <property type="term" value="P:phosphorelay signal transduction system"/>
    <property type="evidence" value="ECO:0007669"/>
    <property type="project" value="InterPro"/>
</dbReference>
<keyword evidence="2" id="KW-0805">Transcription regulation</keyword>
<protein>
    <submittedName>
        <fullName evidence="8">DNA-binding response regulator</fullName>
    </submittedName>
</protein>
<dbReference type="Pfam" id="PF00196">
    <property type="entry name" value="GerE"/>
    <property type="match status" value="1"/>
</dbReference>
<feature type="domain" description="Response regulatory" evidence="7">
    <location>
        <begin position="12"/>
        <end position="128"/>
    </location>
</feature>
<dbReference type="PRINTS" id="PR00038">
    <property type="entry name" value="HTHLUXR"/>
</dbReference>
<evidence type="ECO:0000313" key="9">
    <source>
        <dbReference type="Proteomes" id="UP000642125"/>
    </source>
</evidence>
<dbReference type="CDD" id="cd17535">
    <property type="entry name" value="REC_NarL-like"/>
    <property type="match status" value="1"/>
</dbReference>
<dbReference type="InterPro" id="IPR058245">
    <property type="entry name" value="NreC/VraR/RcsB-like_REC"/>
</dbReference>
<feature type="modified residue" description="4-aspartylphosphate" evidence="5">
    <location>
        <position position="63"/>
    </location>
</feature>
<evidence type="ECO:0000259" key="6">
    <source>
        <dbReference type="PROSITE" id="PS50043"/>
    </source>
</evidence>